<dbReference type="EMBL" id="JWLW01000013">
    <property type="protein sequence ID" value="KHT53665.1"/>
    <property type="molecule type" value="Genomic_DNA"/>
</dbReference>
<reference evidence="2 3" key="1">
    <citation type="submission" date="2014-12" db="EMBL/GenBank/DDBJ databases">
        <title>Genome sequencing of Alteromonas marina AD001.</title>
        <authorList>
            <person name="Adrian T.G.S."/>
            <person name="Chan K.G."/>
        </authorList>
    </citation>
    <scope>NUCLEOTIDE SEQUENCE [LARGE SCALE GENOMIC DNA]</scope>
    <source>
        <strain evidence="2 3">AD001</strain>
    </source>
</reference>
<dbReference type="Gene3D" id="3.40.50.1820">
    <property type="entry name" value="alpha/beta hydrolase"/>
    <property type="match status" value="1"/>
</dbReference>
<dbReference type="PANTHER" id="PTHR11614">
    <property type="entry name" value="PHOSPHOLIPASE-RELATED"/>
    <property type="match status" value="1"/>
</dbReference>
<proteinExistence type="predicted"/>
<dbReference type="InterPro" id="IPR029058">
    <property type="entry name" value="AB_hydrolase_fold"/>
</dbReference>
<dbReference type="AlphaFoldDB" id="A0A0B3Z5Y4"/>
<organism evidence="2 3">
    <name type="scientific">Alteromonas marina</name>
    <dbReference type="NCBI Taxonomy" id="203795"/>
    <lineage>
        <taxon>Bacteria</taxon>
        <taxon>Pseudomonadati</taxon>
        <taxon>Pseudomonadota</taxon>
        <taxon>Gammaproteobacteria</taxon>
        <taxon>Alteromonadales</taxon>
        <taxon>Alteromonadaceae</taxon>
        <taxon>Alteromonas/Salinimonas group</taxon>
        <taxon>Alteromonas</taxon>
    </lineage>
</organism>
<keyword evidence="3" id="KW-1185">Reference proteome</keyword>
<sequence length="326" mass="36808">MNWTFTSENNLASTFASHINPFWQDSVKEGYFTGKDDIKVRYAYCIPETPQATIVICSGRIESYLKYKEFIYDLYQNGFAVFILDHRGQGLSDRMTRDPQHGYVADFDDYVDDFVMFVETIVKPLQQGPLQLVCHSMGGAIGALTLLRLPSLFSKAVLASPMFGIKPSLPNWLANGLIRTGLAVNRMKKADAGYFFGQTPYIAFPFSLNKLTHSKTRYALFRELYDEEQEIQLGGVTTEWLAAAHQAMNRIEDSAGAITTPALVLSADDDAIIDNKRQRRVARLMPNAELEIIPRAYHELFTESDDIRERSLSTILDFLTACTHTS</sequence>
<dbReference type="Pfam" id="PF12146">
    <property type="entry name" value="Hydrolase_4"/>
    <property type="match status" value="1"/>
</dbReference>
<evidence type="ECO:0000313" key="3">
    <source>
        <dbReference type="Proteomes" id="UP000031197"/>
    </source>
</evidence>
<evidence type="ECO:0000259" key="1">
    <source>
        <dbReference type="Pfam" id="PF12146"/>
    </source>
</evidence>
<dbReference type="SUPFAM" id="SSF53474">
    <property type="entry name" value="alpha/beta-Hydrolases"/>
    <property type="match status" value="1"/>
</dbReference>
<comment type="caution">
    <text evidence="2">The sequence shown here is derived from an EMBL/GenBank/DDBJ whole genome shotgun (WGS) entry which is preliminary data.</text>
</comment>
<dbReference type="RefSeq" id="WP_039219265.1">
    <property type="nucleotide sequence ID" value="NZ_JWLW01000013.1"/>
</dbReference>
<dbReference type="OrthoDB" id="9788260at2"/>
<gene>
    <name evidence="2" type="ORF">RJ41_08205</name>
</gene>
<accession>A0A0B3Z5Y4</accession>
<evidence type="ECO:0000313" key="2">
    <source>
        <dbReference type="EMBL" id="KHT53665.1"/>
    </source>
</evidence>
<dbReference type="Proteomes" id="UP000031197">
    <property type="component" value="Unassembled WGS sequence"/>
</dbReference>
<protein>
    <submittedName>
        <fullName evidence="2">Lysophospholipase</fullName>
    </submittedName>
</protein>
<name>A0A0B3Z5Y4_9ALTE</name>
<feature type="domain" description="Serine aminopeptidase S33" evidence="1">
    <location>
        <begin position="49"/>
        <end position="305"/>
    </location>
</feature>
<dbReference type="InterPro" id="IPR022742">
    <property type="entry name" value="Hydrolase_4"/>
</dbReference>
<dbReference type="InterPro" id="IPR051044">
    <property type="entry name" value="MAG_DAG_Lipase"/>
</dbReference>